<dbReference type="InterPro" id="IPR010043">
    <property type="entry name" value="UTase/UR"/>
</dbReference>
<dbReference type="GO" id="GO:0008773">
    <property type="term" value="F:[protein-PII] uridylyltransferase activity"/>
    <property type="evidence" value="ECO:0007669"/>
    <property type="project" value="UniProtKB-EC"/>
</dbReference>
<keyword evidence="1 4" id="KW-0808">Transferase</keyword>
<keyword evidence="2" id="KW-0378">Hydrolase</keyword>
<name>A0A381EGI8_CAMUP</name>
<evidence type="ECO:0000256" key="1">
    <source>
        <dbReference type="ARBA" id="ARBA00022679"/>
    </source>
</evidence>
<evidence type="ECO:0000256" key="2">
    <source>
        <dbReference type="ARBA" id="ARBA00022801"/>
    </source>
</evidence>
<dbReference type="Pfam" id="PF08335">
    <property type="entry name" value="GlnD_UR_UTase"/>
    <property type="match status" value="1"/>
</dbReference>
<dbReference type="GO" id="GO:0016787">
    <property type="term" value="F:hydrolase activity"/>
    <property type="evidence" value="ECO:0007669"/>
    <property type="project" value="UniProtKB-KW"/>
</dbReference>
<evidence type="ECO:0000313" key="5">
    <source>
        <dbReference type="Proteomes" id="UP000254161"/>
    </source>
</evidence>
<dbReference type="AlphaFoldDB" id="A0A381EGI8"/>
<dbReference type="InterPro" id="IPR013546">
    <property type="entry name" value="PII_UdlTrfase/GS_AdlTrfase"/>
</dbReference>
<sequence length="767" mass="89863">MPRQKLKDEIKHYKSSCHKLFLKQGSFSMHHSKHIDDFINRAFMIILEEFFEDFLPTKELVPFCIVARDYYANNHLCFDEPIPLLFVYKNLKIYHLKPLIKALIELLNDVGLRLDYMILENEGLGHISEKELLNSLIQMRFIGGSKLLFKENKARVHLTLKKHLNALASNLFKPCKLAFLKQDFNIQKEDGGLQDLRNLDNLLTLFKKDSSNYALAFINEKNLSELRLASEFLLSFKSALNLHNQKDNNEFSLNHAQDLANLMYKREKKNLKAKDNLVQKILNSMHTISLYNAFLTQQIQNEFVGETSQKYHFSSFLKAMEFLNSLKDEPHHLNINLIFALKETPFLKEENEKILELFKGFFERKHSFFILKILLDSGKLKELFKPMVRFLSNEESDYCFDVEAFLVLEEFEKRDLALKENALLKLVILFSSVKEENELSMGGVFRAFGAKLKLENKALELGLKLYKNFGALKELVEKEDIYNPLILSALLSKLENLKTLELLALLTKTKAQISNASPFFYKALDKLLINAKYGFEDANLLEESTRRVKKEQILRRTKAFLDLNPLLQDKITHIKSNLFIIKNPFEDIIKIAQIALHQDFKFWLNTESNLSLEIICQKDFKIEHFLYALSEFNLIFMSFYELFGDKIYLKFEYENIINQTQKERLLTLLNANLNLNHKRKMKKPIIRKDEVKLDLNYSKTYAKLNLNTKDQQGLMAFIMNIFRGYGLHLSTAKIQTIRQRTRNSFIFEKNEAILQNQDKIINSLISE</sequence>
<gene>
    <name evidence="4" type="ORF">NCTC12264_00296</name>
</gene>
<proteinExistence type="predicted"/>
<accession>A0A381EGI8</accession>
<reference evidence="4 5" key="1">
    <citation type="submission" date="2018-06" db="EMBL/GenBank/DDBJ databases">
        <authorList>
            <consortium name="Pathogen Informatics"/>
            <person name="Doyle S."/>
        </authorList>
    </citation>
    <scope>NUCLEOTIDE SEQUENCE [LARGE SCALE GENOMIC DNA]</scope>
    <source>
        <strain evidence="4 5">NCTC12264</strain>
    </source>
</reference>
<dbReference type="PANTHER" id="PTHR47320:SF1">
    <property type="entry name" value="BIFUNCTIONAL URIDYLYLTRANSFERASE_URIDYLYL-REMOVING ENZYME"/>
    <property type="match status" value="1"/>
</dbReference>
<evidence type="ECO:0000313" key="4">
    <source>
        <dbReference type="EMBL" id="SUX26076.1"/>
    </source>
</evidence>
<protein>
    <submittedName>
        <fullName evidence="4">[Protein-PII] uridylyltransferase</fullName>
        <ecNumber evidence="4">2.7.7.59</ecNumber>
    </submittedName>
</protein>
<feature type="domain" description="PII-uridylyltransferase/Glutamine-synthetase adenylyltransferase" evidence="3">
    <location>
        <begin position="183"/>
        <end position="292"/>
    </location>
</feature>
<dbReference type="RefSeq" id="WP_052543547.1">
    <property type="nucleotide sequence ID" value="NZ_JANKIR010000016.1"/>
</dbReference>
<dbReference type="Proteomes" id="UP000254161">
    <property type="component" value="Unassembled WGS sequence"/>
</dbReference>
<keyword evidence="4" id="KW-0548">Nucleotidyltransferase</keyword>
<dbReference type="PANTHER" id="PTHR47320">
    <property type="entry name" value="BIFUNCTIONAL URIDYLYLTRANSFERASE/URIDYLYL-REMOVING ENZYME"/>
    <property type="match status" value="1"/>
</dbReference>
<organism evidence="4 5">
    <name type="scientific">Campylobacter upsaliensis</name>
    <dbReference type="NCBI Taxonomy" id="28080"/>
    <lineage>
        <taxon>Bacteria</taxon>
        <taxon>Pseudomonadati</taxon>
        <taxon>Campylobacterota</taxon>
        <taxon>Epsilonproteobacteria</taxon>
        <taxon>Campylobacterales</taxon>
        <taxon>Campylobacteraceae</taxon>
        <taxon>Campylobacter</taxon>
    </lineage>
</organism>
<dbReference type="EMBL" id="UFUZ01000001">
    <property type="protein sequence ID" value="SUX26076.1"/>
    <property type="molecule type" value="Genomic_DNA"/>
</dbReference>
<evidence type="ECO:0000259" key="3">
    <source>
        <dbReference type="Pfam" id="PF08335"/>
    </source>
</evidence>
<dbReference type="EC" id="2.7.7.59" evidence="4"/>